<dbReference type="Proteomes" id="UP000006671">
    <property type="component" value="Unassembled WGS sequence"/>
</dbReference>
<proteinExistence type="predicted"/>
<organism evidence="2">
    <name type="scientific">Naegleria gruberi</name>
    <name type="common">Amoeba</name>
    <dbReference type="NCBI Taxonomy" id="5762"/>
    <lineage>
        <taxon>Eukaryota</taxon>
        <taxon>Discoba</taxon>
        <taxon>Heterolobosea</taxon>
        <taxon>Tetramitia</taxon>
        <taxon>Eutetramitia</taxon>
        <taxon>Vahlkampfiidae</taxon>
        <taxon>Naegleria</taxon>
    </lineage>
</organism>
<keyword evidence="2" id="KW-1185">Reference proteome</keyword>
<dbReference type="EMBL" id="GG738895">
    <property type="protein sequence ID" value="EFC40048.1"/>
    <property type="molecule type" value="Genomic_DNA"/>
</dbReference>
<accession>D2VSV8</accession>
<evidence type="ECO:0000313" key="2">
    <source>
        <dbReference type="Proteomes" id="UP000006671"/>
    </source>
</evidence>
<reference evidence="1 2" key="1">
    <citation type="journal article" date="2010" name="Cell">
        <title>The genome of Naegleria gruberi illuminates early eukaryotic versatility.</title>
        <authorList>
            <person name="Fritz-Laylin L.K."/>
            <person name="Prochnik S.E."/>
            <person name="Ginger M.L."/>
            <person name="Dacks J.B."/>
            <person name="Carpenter M.L."/>
            <person name="Field M.C."/>
            <person name="Kuo A."/>
            <person name="Paredez A."/>
            <person name="Chapman J."/>
            <person name="Pham J."/>
            <person name="Shu S."/>
            <person name="Neupane R."/>
            <person name="Cipriano M."/>
            <person name="Mancuso J."/>
            <person name="Tu H."/>
            <person name="Salamov A."/>
            <person name="Lindquist E."/>
            <person name="Shapiro H."/>
            <person name="Lucas S."/>
            <person name="Grigoriev I.V."/>
            <person name="Cande W.Z."/>
            <person name="Fulton C."/>
            <person name="Rokhsar D.S."/>
            <person name="Dawson S.C."/>
        </authorList>
    </citation>
    <scope>NUCLEOTIDE SEQUENCE [LARGE SCALE GENOMIC DNA]</scope>
    <source>
        <strain evidence="1 2">NEG-M</strain>
    </source>
</reference>
<dbReference type="AlphaFoldDB" id="D2VSV8"/>
<evidence type="ECO:0000313" key="1">
    <source>
        <dbReference type="EMBL" id="EFC40048.1"/>
    </source>
</evidence>
<dbReference type="RefSeq" id="XP_002672792.1">
    <property type="nucleotide sequence ID" value="XM_002672746.1"/>
</dbReference>
<dbReference type="KEGG" id="ngr:NAEGRDRAFT_51991"/>
<name>D2VSV8_NAEGR</name>
<gene>
    <name evidence="1" type="ORF">NAEGRDRAFT_51991</name>
</gene>
<dbReference type="GeneID" id="8850953"/>
<dbReference type="InParanoid" id="D2VSV8"/>
<dbReference type="VEuPathDB" id="AmoebaDB:NAEGRDRAFT_51991"/>
<sequence>MTGTIRGPISLSALVSQEFNSVHHHNERRKSSASSQIVDYSYGGIEMLDSLESIMFAQLYDLLVMTFHLVIGLGKIIVELGWSSFQFLTSSIVYFEVDTSIYSTSPHIATNRRHSDGNNDFRLTSSPSDDLNISLSLQQDRRKSSLFDIPLMDIDAIIERVANELAEIIHQALHPTSSPSLSNVSNTGTHNKMEKTLSMQVIEPASSHNEDTVPLSSMLLDENACDSLDKVQLKARLNQFVFPFFSPSK</sequence>
<protein>
    <submittedName>
        <fullName evidence="1">Predicted protein</fullName>
    </submittedName>
</protein>